<evidence type="ECO:0000256" key="2">
    <source>
        <dbReference type="SAM" id="Phobius"/>
    </source>
</evidence>
<dbReference type="InterPro" id="IPR020999">
    <property type="entry name" value="Chitin_synth_reg_RCR"/>
</dbReference>
<accession>A0A6A5ZGC7</accession>
<keyword evidence="2" id="KW-0812">Transmembrane</keyword>
<reference evidence="3" key="1">
    <citation type="journal article" date="2020" name="Stud. Mycol.">
        <title>101 Dothideomycetes genomes: a test case for predicting lifestyles and emergence of pathogens.</title>
        <authorList>
            <person name="Haridas S."/>
            <person name="Albert R."/>
            <person name="Binder M."/>
            <person name="Bloem J."/>
            <person name="Labutti K."/>
            <person name="Salamov A."/>
            <person name="Andreopoulos B."/>
            <person name="Baker S."/>
            <person name="Barry K."/>
            <person name="Bills G."/>
            <person name="Bluhm B."/>
            <person name="Cannon C."/>
            <person name="Castanera R."/>
            <person name="Culley D."/>
            <person name="Daum C."/>
            <person name="Ezra D."/>
            <person name="Gonzalez J."/>
            <person name="Henrissat B."/>
            <person name="Kuo A."/>
            <person name="Liang C."/>
            <person name="Lipzen A."/>
            <person name="Lutzoni F."/>
            <person name="Magnuson J."/>
            <person name="Mondo S."/>
            <person name="Nolan M."/>
            <person name="Ohm R."/>
            <person name="Pangilinan J."/>
            <person name="Park H.-J."/>
            <person name="Ramirez L."/>
            <person name="Alfaro M."/>
            <person name="Sun H."/>
            <person name="Tritt A."/>
            <person name="Yoshinaga Y."/>
            <person name="Zwiers L.-H."/>
            <person name="Turgeon B."/>
            <person name="Goodwin S."/>
            <person name="Spatafora J."/>
            <person name="Crous P."/>
            <person name="Grigoriev I."/>
        </authorList>
    </citation>
    <scope>NUCLEOTIDE SEQUENCE</scope>
    <source>
        <strain evidence="3">CBS 627.86</strain>
    </source>
</reference>
<dbReference type="Proteomes" id="UP000799770">
    <property type="component" value="Unassembled WGS sequence"/>
</dbReference>
<dbReference type="AlphaFoldDB" id="A0A6A5ZGC7"/>
<evidence type="ECO:0008006" key="5">
    <source>
        <dbReference type="Google" id="ProtNLM"/>
    </source>
</evidence>
<evidence type="ECO:0000313" key="3">
    <source>
        <dbReference type="EMBL" id="KAF2118265.1"/>
    </source>
</evidence>
<protein>
    <recommendedName>
        <fullName evidence="5">Chitin synthesis regulation, congo red resistance, RCR protein</fullName>
    </recommendedName>
</protein>
<feature type="transmembrane region" description="Helical" evidence="2">
    <location>
        <begin position="31"/>
        <end position="53"/>
    </location>
</feature>
<feature type="compositionally biased region" description="Low complexity" evidence="1">
    <location>
        <begin position="162"/>
        <end position="176"/>
    </location>
</feature>
<keyword evidence="2" id="KW-0472">Membrane</keyword>
<proteinExistence type="predicted"/>
<gene>
    <name evidence="3" type="ORF">BDV96DRAFT_380911</name>
</gene>
<organism evidence="3 4">
    <name type="scientific">Lophiotrema nucula</name>
    <dbReference type="NCBI Taxonomy" id="690887"/>
    <lineage>
        <taxon>Eukaryota</taxon>
        <taxon>Fungi</taxon>
        <taxon>Dikarya</taxon>
        <taxon>Ascomycota</taxon>
        <taxon>Pezizomycotina</taxon>
        <taxon>Dothideomycetes</taxon>
        <taxon>Pleosporomycetidae</taxon>
        <taxon>Pleosporales</taxon>
        <taxon>Lophiotremataceae</taxon>
        <taxon>Lophiotrema</taxon>
    </lineage>
</organism>
<keyword evidence="2" id="KW-1133">Transmembrane helix</keyword>
<evidence type="ECO:0000313" key="4">
    <source>
        <dbReference type="Proteomes" id="UP000799770"/>
    </source>
</evidence>
<feature type="region of interest" description="Disordered" evidence="1">
    <location>
        <begin position="99"/>
        <end position="186"/>
    </location>
</feature>
<sequence length="200" mass="23171">MGLQKRYCVEYVDGTVECFRDGFWYTDKGIIIKWCILAAIFFIFFAWFVGGYLHAKRRMKKGLPLMAYHRWLVPYRERQRFNQVPQNHFTFYASQPYQPRPDGTYPEPPPMYSNNDAPPGYIPPPGATKMNPNQAYMEMPQYGIPPQPTGQQQNGVVGGVGDVEAQHQQGQQQQYQTPDLPPRPQNAKVAMTNFLSRFRK</sequence>
<dbReference type="EMBL" id="ML977317">
    <property type="protein sequence ID" value="KAF2118265.1"/>
    <property type="molecule type" value="Genomic_DNA"/>
</dbReference>
<name>A0A6A5ZGC7_9PLEO</name>
<evidence type="ECO:0000256" key="1">
    <source>
        <dbReference type="SAM" id="MobiDB-lite"/>
    </source>
</evidence>
<keyword evidence="4" id="KW-1185">Reference proteome</keyword>
<dbReference type="OrthoDB" id="5400539at2759"/>
<dbReference type="Pfam" id="PF12273">
    <property type="entry name" value="RCR"/>
    <property type="match status" value="1"/>
</dbReference>